<dbReference type="Gene3D" id="3.40.50.300">
    <property type="entry name" value="P-loop containing nucleotide triphosphate hydrolases"/>
    <property type="match status" value="1"/>
</dbReference>
<dbReference type="SUPFAM" id="SSF52540">
    <property type="entry name" value="P-loop containing nucleoside triphosphate hydrolases"/>
    <property type="match status" value="1"/>
</dbReference>
<accession>A0A8S3UF57</accession>
<dbReference type="Proteomes" id="UP000683360">
    <property type="component" value="Unassembled WGS sequence"/>
</dbReference>
<name>A0A8S3UF57_MYTED</name>
<evidence type="ECO:0000313" key="1">
    <source>
        <dbReference type="EMBL" id="CAG2244606.1"/>
    </source>
</evidence>
<dbReference type="EMBL" id="CAJPWZ010002742">
    <property type="protein sequence ID" value="CAG2244606.1"/>
    <property type="molecule type" value="Genomic_DNA"/>
</dbReference>
<proteinExistence type="predicted"/>
<evidence type="ECO:0000313" key="2">
    <source>
        <dbReference type="Proteomes" id="UP000683360"/>
    </source>
</evidence>
<reference evidence="1" key="1">
    <citation type="submission" date="2021-03" db="EMBL/GenBank/DDBJ databases">
        <authorList>
            <person name="Bekaert M."/>
        </authorList>
    </citation>
    <scope>NUCLEOTIDE SEQUENCE</scope>
</reference>
<dbReference type="AlphaFoldDB" id="A0A8S3UF57"/>
<comment type="caution">
    <text evidence="1">The sequence shown here is derived from an EMBL/GenBank/DDBJ whole genome shotgun (WGS) entry which is preliminary data.</text>
</comment>
<gene>
    <name evidence="1" type="ORF">MEDL_56648</name>
</gene>
<keyword evidence="2" id="KW-1185">Reference proteome</keyword>
<evidence type="ECO:0008006" key="3">
    <source>
        <dbReference type="Google" id="ProtNLM"/>
    </source>
</evidence>
<organism evidence="1 2">
    <name type="scientific">Mytilus edulis</name>
    <name type="common">Blue mussel</name>
    <dbReference type="NCBI Taxonomy" id="6550"/>
    <lineage>
        <taxon>Eukaryota</taxon>
        <taxon>Metazoa</taxon>
        <taxon>Spiralia</taxon>
        <taxon>Lophotrochozoa</taxon>
        <taxon>Mollusca</taxon>
        <taxon>Bivalvia</taxon>
        <taxon>Autobranchia</taxon>
        <taxon>Pteriomorphia</taxon>
        <taxon>Mytilida</taxon>
        <taxon>Mytiloidea</taxon>
        <taxon>Mytilidae</taxon>
        <taxon>Mytilinae</taxon>
        <taxon>Mytilus</taxon>
    </lineage>
</organism>
<dbReference type="OrthoDB" id="6160474at2759"/>
<sequence>MLFKNFIHFKEFQLLTFENGSHFFIGANSSGKTSALEIIRRCMSSDINTSISSSYDENKNAYAFCKFDVPSSTRIENFKNISSVYSGVVKTTDKSYVKIICLKKQKFQRSVIKVIAHTIGDNDKLTEIYQVTTNAETSKKLTEILTSIFSSSTTNNQTYFEQNFIKIILGSGEKLPSITDEEIKRYWTEGNITVRKFKKNLACMQFLKDIESTYVATMAMRAIGPLQWTKSDKIQNKDENYRETCEKAEILKELMTITVKKKKSVYLVSSLIHFNTCLLLCLQDL</sequence>
<protein>
    <recommendedName>
        <fullName evidence="3">AAA domain-containing protein</fullName>
    </recommendedName>
</protein>
<dbReference type="InterPro" id="IPR027417">
    <property type="entry name" value="P-loop_NTPase"/>
</dbReference>